<evidence type="ECO:0000256" key="1">
    <source>
        <dbReference type="ARBA" id="ARBA00004651"/>
    </source>
</evidence>
<feature type="transmembrane region" description="Helical" evidence="10">
    <location>
        <begin position="87"/>
        <end position="111"/>
    </location>
</feature>
<dbReference type="PANTHER" id="PTHR43298:SF2">
    <property type="entry name" value="FMN_FAD EXPORTER YEEO-RELATED"/>
    <property type="match status" value="1"/>
</dbReference>
<reference evidence="11 12" key="1">
    <citation type="submission" date="2017-04" db="EMBL/GenBank/DDBJ databases">
        <title>Complete genome of Campylobacter concisus ATCC 33237T and draft genomes for an additional eight well characterized C. concisus strains.</title>
        <authorList>
            <person name="Cornelius A.J."/>
            <person name="Miller W.G."/>
            <person name="Lastovica A.J."/>
            <person name="On S.L."/>
            <person name="French N.P."/>
            <person name="Vandenberg O."/>
            <person name="Biggs P.J."/>
        </authorList>
    </citation>
    <scope>NUCLEOTIDE SEQUENCE [LARGE SCALE GENOMIC DNA]</scope>
    <source>
        <strain evidence="11 12">Lasto127.99</strain>
    </source>
</reference>
<dbReference type="PANTHER" id="PTHR43298">
    <property type="entry name" value="MULTIDRUG RESISTANCE PROTEIN NORM-RELATED"/>
    <property type="match status" value="1"/>
</dbReference>
<dbReference type="NCBIfam" id="TIGR00797">
    <property type="entry name" value="matE"/>
    <property type="match status" value="1"/>
</dbReference>
<evidence type="ECO:0000256" key="7">
    <source>
        <dbReference type="ARBA" id="ARBA00023065"/>
    </source>
</evidence>
<keyword evidence="3" id="KW-0050">Antiport</keyword>
<name>A0A1Y5NFP3_9BACT</name>
<keyword evidence="6 10" id="KW-1133">Transmembrane helix</keyword>
<evidence type="ECO:0000256" key="4">
    <source>
        <dbReference type="ARBA" id="ARBA00022475"/>
    </source>
</evidence>
<dbReference type="Pfam" id="PF01554">
    <property type="entry name" value="MatE"/>
    <property type="match status" value="2"/>
</dbReference>
<dbReference type="EMBL" id="NDYQ01000013">
    <property type="protein sequence ID" value="OUT16642.1"/>
    <property type="molecule type" value="Genomic_DNA"/>
</dbReference>
<feature type="transmembrane region" description="Helical" evidence="10">
    <location>
        <begin position="278"/>
        <end position="298"/>
    </location>
</feature>
<proteinExistence type="predicted"/>
<feature type="transmembrane region" description="Helical" evidence="10">
    <location>
        <begin position="380"/>
        <end position="405"/>
    </location>
</feature>
<evidence type="ECO:0000256" key="5">
    <source>
        <dbReference type="ARBA" id="ARBA00022692"/>
    </source>
</evidence>
<dbReference type="GO" id="GO:0006811">
    <property type="term" value="P:monoatomic ion transport"/>
    <property type="evidence" value="ECO:0007669"/>
    <property type="project" value="UniProtKB-KW"/>
</dbReference>
<keyword evidence="5 10" id="KW-0812">Transmembrane</keyword>
<feature type="transmembrane region" description="Helical" evidence="10">
    <location>
        <begin position="52"/>
        <end position="75"/>
    </location>
</feature>
<evidence type="ECO:0000313" key="11">
    <source>
        <dbReference type="EMBL" id="OUT16642.1"/>
    </source>
</evidence>
<feature type="transmembrane region" description="Helical" evidence="10">
    <location>
        <begin position="131"/>
        <end position="152"/>
    </location>
</feature>
<evidence type="ECO:0000256" key="8">
    <source>
        <dbReference type="ARBA" id="ARBA00023136"/>
    </source>
</evidence>
<dbReference type="CDD" id="cd13145">
    <property type="entry name" value="MATE_like_5"/>
    <property type="match status" value="1"/>
</dbReference>
<comment type="subcellular location">
    <subcellularLocation>
        <location evidence="1">Cell membrane</location>
        <topology evidence="1">Multi-pass membrane protein</topology>
    </subcellularLocation>
</comment>
<feature type="transmembrane region" description="Helical" evidence="10">
    <location>
        <begin position="411"/>
        <end position="433"/>
    </location>
</feature>
<keyword evidence="2" id="KW-0813">Transport</keyword>
<feature type="transmembrane region" description="Helical" evidence="10">
    <location>
        <begin position="164"/>
        <end position="184"/>
    </location>
</feature>
<dbReference type="InterPro" id="IPR050222">
    <property type="entry name" value="MATE_MdtK"/>
</dbReference>
<evidence type="ECO:0000256" key="9">
    <source>
        <dbReference type="ARBA" id="ARBA00031636"/>
    </source>
</evidence>
<keyword evidence="4" id="KW-1003">Cell membrane</keyword>
<keyword evidence="8 10" id="KW-0472">Membrane</keyword>
<dbReference type="RefSeq" id="WP_087581938.1">
    <property type="nucleotide sequence ID" value="NZ_NDYQ01000013.1"/>
</dbReference>
<evidence type="ECO:0000256" key="10">
    <source>
        <dbReference type="SAM" id="Phobius"/>
    </source>
</evidence>
<feature type="transmembrane region" description="Helical" evidence="10">
    <location>
        <begin position="351"/>
        <end position="368"/>
    </location>
</feature>
<dbReference type="GO" id="GO:0005886">
    <property type="term" value="C:plasma membrane"/>
    <property type="evidence" value="ECO:0007669"/>
    <property type="project" value="UniProtKB-SubCell"/>
</dbReference>
<feature type="transmembrane region" description="Helical" evidence="10">
    <location>
        <begin position="190"/>
        <end position="207"/>
    </location>
</feature>
<evidence type="ECO:0000256" key="2">
    <source>
        <dbReference type="ARBA" id="ARBA00022448"/>
    </source>
</evidence>
<dbReference type="InterPro" id="IPR048279">
    <property type="entry name" value="MdtK-like"/>
</dbReference>
<dbReference type="GO" id="GO:0042910">
    <property type="term" value="F:xenobiotic transmembrane transporter activity"/>
    <property type="evidence" value="ECO:0007669"/>
    <property type="project" value="InterPro"/>
</dbReference>
<feature type="transmembrane region" description="Helical" evidence="10">
    <location>
        <begin position="12"/>
        <end position="32"/>
    </location>
</feature>
<organism evidence="11 12">
    <name type="scientific">Campylobacter concisus</name>
    <dbReference type="NCBI Taxonomy" id="199"/>
    <lineage>
        <taxon>Bacteria</taxon>
        <taxon>Pseudomonadati</taxon>
        <taxon>Campylobacterota</taxon>
        <taxon>Epsilonproteobacteria</taxon>
        <taxon>Campylobacterales</taxon>
        <taxon>Campylobacteraceae</taxon>
        <taxon>Campylobacter</taxon>
    </lineage>
</organism>
<accession>A0A1Y5NFP3</accession>
<protein>
    <recommendedName>
        <fullName evidence="9">Multidrug-efflux transporter</fullName>
    </recommendedName>
</protein>
<dbReference type="PIRSF" id="PIRSF006603">
    <property type="entry name" value="DinF"/>
    <property type="match status" value="1"/>
</dbReference>
<keyword evidence="7" id="KW-0406">Ion transport</keyword>
<feature type="transmembrane region" description="Helical" evidence="10">
    <location>
        <begin position="310"/>
        <end position="331"/>
    </location>
</feature>
<dbReference type="AlphaFoldDB" id="A0A1Y5NFP3"/>
<gene>
    <name evidence="11" type="ORF">B9N60_07745</name>
</gene>
<dbReference type="Proteomes" id="UP000195893">
    <property type="component" value="Unassembled WGS sequence"/>
</dbReference>
<dbReference type="InterPro" id="IPR002528">
    <property type="entry name" value="MATE_fam"/>
</dbReference>
<evidence type="ECO:0000313" key="12">
    <source>
        <dbReference type="Proteomes" id="UP000195893"/>
    </source>
</evidence>
<evidence type="ECO:0000256" key="3">
    <source>
        <dbReference type="ARBA" id="ARBA00022449"/>
    </source>
</evidence>
<dbReference type="GO" id="GO:0015297">
    <property type="term" value="F:antiporter activity"/>
    <property type="evidence" value="ECO:0007669"/>
    <property type="project" value="UniProtKB-KW"/>
</dbReference>
<comment type="caution">
    <text evidence="11">The sequence shown here is derived from an EMBL/GenBank/DDBJ whole genome shotgun (WGS) entry which is preliminary data.</text>
</comment>
<evidence type="ECO:0000256" key="6">
    <source>
        <dbReference type="ARBA" id="ARBA00022989"/>
    </source>
</evidence>
<sequence length="443" mass="48759">MDLLKDPLNKLIISLSLPAGVGMMFNTLYNVTGTFFAAKISTLAVAGMAMSFLLYLSVVGIGLGFGSALTALIGNSLGANKPKMAKLYAANGIIFVLLFALFMGLCGYLLAPNLLVILGADHHYIKEALDYAGVIFLAAPFFLLIKSLNGILVALGDTKSYRNWLFCGLFINAFFCYLFAFIFALGVKGLALATASVQFLGMIYLFFKVRKSKMIEPRNLGYFVPNLAVWAKILKQALPACLNYLSMSLGSLVLLKFVSFYGVNAVAGYGIALRIEQILVLPTIGMAAGVLSIISRNYGAKSFQRAMQCYKLSLLFLLIYCAFAYIFIRLFGESAIKLFDSTPAVLEVAKLYLGINSLAYMAYSTINISGSTLQAIKRPVAIFLLNGFRQLVLQCSLFYVVVFWLGLEIKFMWLALFFSVYFTSICFLAWTLFRLKRATSASF</sequence>